<dbReference type="Gene3D" id="1.10.10.10">
    <property type="entry name" value="Winged helix-like DNA-binding domain superfamily/Winged helix DNA-binding domain"/>
    <property type="match status" value="1"/>
</dbReference>
<dbReference type="Pfam" id="PF02257">
    <property type="entry name" value="RFX_DNA_binding"/>
    <property type="match status" value="1"/>
</dbReference>
<reference evidence="2" key="1">
    <citation type="journal article" date="2023" name="Mol. Biol. Evol.">
        <title>Third-Generation Sequencing Reveals the Adaptive Role of the Epigenome in Three Deep-Sea Polychaetes.</title>
        <authorList>
            <person name="Perez M."/>
            <person name="Aroh O."/>
            <person name="Sun Y."/>
            <person name="Lan Y."/>
            <person name="Juniper S.K."/>
            <person name="Young C.R."/>
            <person name="Angers B."/>
            <person name="Qian P.Y."/>
        </authorList>
    </citation>
    <scope>NUCLEOTIDE SEQUENCE</scope>
    <source>
        <strain evidence="2">R07B-5</strain>
    </source>
</reference>
<accession>A0AAD9ULR8</accession>
<evidence type="ECO:0000313" key="2">
    <source>
        <dbReference type="EMBL" id="KAK2194066.1"/>
    </source>
</evidence>
<dbReference type="GO" id="GO:0006355">
    <property type="term" value="P:regulation of DNA-templated transcription"/>
    <property type="evidence" value="ECO:0007669"/>
    <property type="project" value="InterPro"/>
</dbReference>
<keyword evidence="3" id="KW-1185">Reference proteome</keyword>
<comment type="caution">
    <text evidence="2">The sequence shown here is derived from an EMBL/GenBank/DDBJ whole genome shotgun (WGS) entry which is preliminary data.</text>
</comment>
<evidence type="ECO:0000313" key="3">
    <source>
        <dbReference type="Proteomes" id="UP001209878"/>
    </source>
</evidence>
<feature type="domain" description="RFX-type winged-helix" evidence="1">
    <location>
        <begin position="22"/>
        <end position="95"/>
    </location>
</feature>
<name>A0AAD9ULR8_RIDPI</name>
<dbReference type="AlphaFoldDB" id="A0AAD9ULR8"/>
<dbReference type="EMBL" id="JAODUO010000003">
    <property type="protein sequence ID" value="KAK2194066.1"/>
    <property type="molecule type" value="Genomic_DNA"/>
</dbReference>
<dbReference type="InterPro" id="IPR003150">
    <property type="entry name" value="DNA-bd_RFX"/>
</dbReference>
<dbReference type="SUPFAM" id="SSF46785">
    <property type="entry name" value="Winged helix' DNA-binding domain"/>
    <property type="match status" value="1"/>
</dbReference>
<organism evidence="2 3">
    <name type="scientific">Ridgeia piscesae</name>
    <name type="common">Tubeworm</name>
    <dbReference type="NCBI Taxonomy" id="27915"/>
    <lineage>
        <taxon>Eukaryota</taxon>
        <taxon>Metazoa</taxon>
        <taxon>Spiralia</taxon>
        <taxon>Lophotrochozoa</taxon>
        <taxon>Annelida</taxon>
        <taxon>Polychaeta</taxon>
        <taxon>Sedentaria</taxon>
        <taxon>Canalipalpata</taxon>
        <taxon>Sabellida</taxon>
        <taxon>Siboglinidae</taxon>
        <taxon>Ridgeia</taxon>
    </lineage>
</organism>
<sequence>MDDELDWNSLSTPDKKIVKAEIREWLVENYKPSVDACLCRDSVYEHYVIFSQLRNLPTGGKHCLTKILSRLYSHMYLRRKGPRNKNKYYYCGIDIDPKSNGYKMVSRTRLVSDEPIEIPETVQHAHGDSNETEVNIIFLPSTSYLLVNRDYKLMLCDSYKSTMI</sequence>
<evidence type="ECO:0000259" key="1">
    <source>
        <dbReference type="Pfam" id="PF02257"/>
    </source>
</evidence>
<dbReference type="InterPro" id="IPR036390">
    <property type="entry name" value="WH_DNA-bd_sf"/>
</dbReference>
<protein>
    <recommendedName>
        <fullName evidence="1">RFX-type winged-helix domain-containing protein</fullName>
    </recommendedName>
</protein>
<dbReference type="Proteomes" id="UP001209878">
    <property type="component" value="Unassembled WGS sequence"/>
</dbReference>
<proteinExistence type="predicted"/>
<gene>
    <name evidence="2" type="ORF">NP493_3g11032</name>
</gene>
<dbReference type="GO" id="GO:0003677">
    <property type="term" value="F:DNA binding"/>
    <property type="evidence" value="ECO:0007669"/>
    <property type="project" value="InterPro"/>
</dbReference>
<dbReference type="InterPro" id="IPR036388">
    <property type="entry name" value="WH-like_DNA-bd_sf"/>
</dbReference>